<evidence type="ECO:0000256" key="2">
    <source>
        <dbReference type="ARBA" id="ARBA00009045"/>
    </source>
</evidence>
<dbReference type="GO" id="GO:0004252">
    <property type="term" value="F:serine-type endopeptidase activity"/>
    <property type="evidence" value="ECO:0007669"/>
    <property type="project" value="InterPro"/>
</dbReference>
<keyword evidence="9" id="KW-0645">Protease</keyword>
<dbReference type="EMBL" id="MWWQ01000001">
    <property type="protein sequence ID" value="OZG53908.1"/>
    <property type="molecule type" value="Genomic_DNA"/>
</dbReference>
<evidence type="ECO:0000313" key="9">
    <source>
        <dbReference type="EMBL" id="OZG53908.1"/>
    </source>
</evidence>
<dbReference type="PANTHER" id="PTHR43731:SF14">
    <property type="entry name" value="PRESENILIN-ASSOCIATED RHOMBOID-LIKE PROTEIN, MITOCHONDRIAL"/>
    <property type="match status" value="1"/>
</dbReference>
<feature type="transmembrane region" description="Helical" evidence="7">
    <location>
        <begin position="184"/>
        <end position="203"/>
    </location>
</feature>
<dbReference type="RefSeq" id="WP_157847248.1">
    <property type="nucleotide sequence ID" value="NZ_MWWQ01000001.1"/>
</dbReference>
<feature type="domain" description="Peptidase S54 rhomboid" evidence="8">
    <location>
        <begin position="57"/>
        <end position="196"/>
    </location>
</feature>
<reference evidence="9 10" key="1">
    <citation type="journal article" date="2017" name="BMC Genomics">
        <title>Comparative genomic and phylogenomic analyses of the Bifidobacteriaceae family.</title>
        <authorList>
            <person name="Lugli G.A."/>
            <person name="Milani C."/>
            <person name="Turroni F."/>
            <person name="Duranti S."/>
            <person name="Mancabelli L."/>
            <person name="Mangifesta M."/>
            <person name="Ferrario C."/>
            <person name="Modesto M."/>
            <person name="Mattarelli P."/>
            <person name="Jiri K."/>
            <person name="van Sinderen D."/>
            <person name="Ventura M."/>
        </authorList>
    </citation>
    <scope>NUCLEOTIDE SEQUENCE [LARGE SCALE GENOMIC DNA]</scope>
    <source>
        <strain evidence="9 10">DSM 24744</strain>
    </source>
</reference>
<feature type="transmembrane region" description="Helical" evidence="7">
    <location>
        <begin position="12"/>
        <end position="29"/>
    </location>
</feature>
<dbReference type="InterPro" id="IPR035952">
    <property type="entry name" value="Rhomboid-like_sf"/>
</dbReference>
<keyword evidence="4" id="KW-0378">Hydrolase</keyword>
<keyword evidence="6 7" id="KW-0472">Membrane</keyword>
<evidence type="ECO:0000256" key="1">
    <source>
        <dbReference type="ARBA" id="ARBA00004141"/>
    </source>
</evidence>
<evidence type="ECO:0000256" key="3">
    <source>
        <dbReference type="ARBA" id="ARBA00022692"/>
    </source>
</evidence>
<evidence type="ECO:0000256" key="5">
    <source>
        <dbReference type="ARBA" id="ARBA00022989"/>
    </source>
</evidence>
<keyword evidence="10" id="KW-1185">Reference proteome</keyword>
<feature type="transmembrane region" description="Helical" evidence="7">
    <location>
        <begin position="215"/>
        <end position="235"/>
    </location>
</feature>
<feature type="transmembrane region" description="Helical" evidence="7">
    <location>
        <begin position="158"/>
        <end position="178"/>
    </location>
</feature>
<comment type="caution">
    <text evidence="9">The sequence shown here is derived from an EMBL/GenBank/DDBJ whole genome shotgun (WGS) entry which is preliminary data.</text>
</comment>
<keyword evidence="5 7" id="KW-1133">Transmembrane helix</keyword>
<dbReference type="Gene3D" id="1.20.1540.10">
    <property type="entry name" value="Rhomboid-like"/>
    <property type="match status" value="1"/>
</dbReference>
<dbReference type="InterPro" id="IPR022764">
    <property type="entry name" value="Peptidase_S54_rhomboid_dom"/>
</dbReference>
<dbReference type="OrthoDB" id="9807874at2"/>
<organism evidence="9 10">
    <name type="scientific">Pseudoscardovia suis</name>
    <dbReference type="NCBI Taxonomy" id="987063"/>
    <lineage>
        <taxon>Bacteria</taxon>
        <taxon>Bacillati</taxon>
        <taxon>Actinomycetota</taxon>
        <taxon>Actinomycetes</taxon>
        <taxon>Bifidobacteriales</taxon>
        <taxon>Bifidobacteriaceae</taxon>
        <taxon>Pseudoscardovia</taxon>
    </lineage>
</organism>
<gene>
    <name evidence="9" type="ORF">PSSU_0011</name>
</gene>
<name>A0A261F486_9BIFI</name>
<comment type="similarity">
    <text evidence="2">Belongs to the peptidase S54 family.</text>
</comment>
<dbReference type="AlphaFoldDB" id="A0A261F486"/>
<keyword evidence="3 7" id="KW-0812">Transmembrane</keyword>
<protein>
    <submittedName>
        <fullName evidence="9">Rhomboid family intramembrane serine protease</fullName>
    </submittedName>
</protein>
<dbReference type="SUPFAM" id="SSF144091">
    <property type="entry name" value="Rhomboid-like"/>
    <property type="match status" value="1"/>
</dbReference>
<feature type="transmembrane region" description="Helical" evidence="7">
    <location>
        <begin position="132"/>
        <end position="151"/>
    </location>
</feature>
<proteinExistence type="inferred from homology"/>
<evidence type="ECO:0000256" key="7">
    <source>
        <dbReference type="SAM" id="Phobius"/>
    </source>
</evidence>
<dbReference type="Proteomes" id="UP000216454">
    <property type="component" value="Unassembled WGS sequence"/>
</dbReference>
<evidence type="ECO:0000256" key="4">
    <source>
        <dbReference type="ARBA" id="ARBA00022801"/>
    </source>
</evidence>
<dbReference type="GO" id="GO:0016020">
    <property type="term" value="C:membrane"/>
    <property type="evidence" value="ECO:0007669"/>
    <property type="project" value="UniProtKB-SubCell"/>
</dbReference>
<feature type="transmembrane region" description="Helical" evidence="7">
    <location>
        <begin position="101"/>
        <end position="120"/>
    </location>
</feature>
<evidence type="ECO:0000256" key="6">
    <source>
        <dbReference type="ARBA" id="ARBA00023136"/>
    </source>
</evidence>
<sequence>MHRLRYEWRHRGPVITGIIIALCVLMWLVEQIAYYSSSNAFASMVYDMAFIPALTKSQPWIFLTSMFMHAPGVDVWHILGNMITLWFIAPSLEKLLGHWQFLALYLLSGLGGDAGNMVYARVLDDPQSWFQSSYGASGAIFGLFGALLVAYSRMHLDIRSLIVLVVINLAMPFFVPNIAWQAHVGGLLTGAGTSSMLIGTTAIRRVLNYTQRTIITVLVVVAVIVGIVLLCRYTSVWNSVLSLRG</sequence>
<comment type="subcellular location">
    <subcellularLocation>
        <location evidence="1">Membrane</location>
        <topology evidence="1">Multi-pass membrane protein</topology>
    </subcellularLocation>
</comment>
<accession>A0A261F486</accession>
<dbReference type="GO" id="GO:0006508">
    <property type="term" value="P:proteolysis"/>
    <property type="evidence" value="ECO:0007669"/>
    <property type="project" value="UniProtKB-KW"/>
</dbReference>
<evidence type="ECO:0000313" key="10">
    <source>
        <dbReference type="Proteomes" id="UP000216454"/>
    </source>
</evidence>
<feature type="transmembrane region" description="Helical" evidence="7">
    <location>
        <begin position="60"/>
        <end position="89"/>
    </location>
</feature>
<evidence type="ECO:0000259" key="8">
    <source>
        <dbReference type="Pfam" id="PF01694"/>
    </source>
</evidence>
<dbReference type="Pfam" id="PF01694">
    <property type="entry name" value="Rhomboid"/>
    <property type="match status" value="1"/>
</dbReference>
<dbReference type="InterPro" id="IPR050925">
    <property type="entry name" value="Rhomboid_protease_S54"/>
</dbReference>
<dbReference type="PANTHER" id="PTHR43731">
    <property type="entry name" value="RHOMBOID PROTEASE"/>
    <property type="match status" value="1"/>
</dbReference>